<sequence length="215" mass="22691">MISKAESTMAQQIHTLTKFPRVLVDPREEVNTSSIPANWSTFFGTRAATIPDPRGAGTIRTVTDPHFPVTLHGTYDSAADGGGDLLGALDPEADVAVAVSDHDEGLEPGPLSGPGLLLDRHDLHHLVLQGGPHQGVDDLILLNREGVEVDLLEGFDFPGLDQTAELRHRHPLLLVVVTAGAARAAAPSSPVSTAATATESAPETPFAASFSHYFE</sequence>
<evidence type="ECO:0000313" key="2">
    <source>
        <dbReference type="Proteomes" id="UP000325081"/>
    </source>
</evidence>
<organism evidence="1 2">
    <name type="scientific">Striga asiatica</name>
    <name type="common">Asiatic witchweed</name>
    <name type="synonym">Buchnera asiatica</name>
    <dbReference type="NCBI Taxonomy" id="4170"/>
    <lineage>
        <taxon>Eukaryota</taxon>
        <taxon>Viridiplantae</taxon>
        <taxon>Streptophyta</taxon>
        <taxon>Embryophyta</taxon>
        <taxon>Tracheophyta</taxon>
        <taxon>Spermatophyta</taxon>
        <taxon>Magnoliopsida</taxon>
        <taxon>eudicotyledons</taxon>
        <taxon>Gunneridae</taxon>
        <taxon>Pentapetalae</taxon>
        <taxon>asterids</taxon>
        <taxon>lamiids</taxon>
        <taxon>Lamiales</taxon>
        <taxon>Orobanchaceae</taxon>
        <taxon>Buchnereae</taxon>
        <taxon>Striga</taxon>
    </lineage>
</organism>
<protein>
    <submittedName>
        <fullName evidence="1">Uncharacterized protein</fullName>
    </submittedName>
</protein>
<dbReference type="Proteomes" id="UP000325081">
    <property type="component" value="Unassembled WGS sequence"/>
</dbReference>
<dbReference type="AlphaFoldDB" id="A0A5A7R3P3"/>
<evidence type="ECO:0000313" key="1">
    <source>
        <dbReference type="EMBL" id="GER51972.1"/>
    </source>
</evidence>
<gene>
    <name evidence="1" type="ORF">STAS_29395</name>
</gene>
<name>A0A5A7R3P3_STRAF</name>
<comment type="caution">
    <text evidence="1">The sequence shown here is derived from an EMBL/GenBank/DDBJ whole genome shotgun (WGS) entry which is preliminary data.</text>
</comment>
<keyword evidence="2" id="KW-1185">Reference proteome</keyword>
<dbReference type="OrthoDB" id="7103709at2759"/>
<dbReference type="EMBL" id="BKCP01010070">
    <property type="protein sequence ID" value="GER51972.1"/>
    <property type="molecule type" value="Genomic_DNA"/>
</dbReference>
<proteinExistence type="predicted"/>
<accession>A0A5A7R3P3</accession>
<reference evidence="2" key="1">
    <citation type="journal article" date="2019" name="Curr. Biol.">
        <title>Genome Sequence of Striga asiatica Provides Insight into the Evolution of Plant Parasitism.</title>
        <authorList>
            <person name="Yoshida S."/>
            <person name="Kim S."/>
            <person name="Wafula E.K."/>
            <person name="Tanskanen J."/>
            <person name="Kim Y.M."/>
            <person name="Honaas L."/>
            <person name="Yang Z."/>
            <person name="Spallek T."/>
            <person name="Conn C.E."/>
            <person name="Ichihashi Y."/>
            <person name="Cheong K."/>
            <person name="Cui S."/>
            <person name="Der J.P."/>
            <person name="Gundlach H."/>
            <person name="Jiao Y."/>
            <person name="Hori C."/>
            <person name="Ishida J.K."/>
            <person name="Kasahara H."/>
            <person name="Kiba T."/>
            <person name="Kim M.S."/>
            <person name="Koo N."/>
            <person name="Laohavisit A."/>
            <person name="Lee Y.H."/>
            <person name="Lumba S."/>
            <person name="McCourt P."/>
            <person name="Mortimer J.C."/>
            <person name="Mutuku J.M."/>
            <person name="Nomura T."/>
            <person name="Sasaki-Sekimoto Y."/>
            <person name="Seto Y."/>
            <person name="Wang Y."/>
            <person name="Wakatake T."/>
            <person name="Sakakibara H."/>
            <person name="Demura T."/>
            <person name="Yamaguchi S."/>
            <person name="Yoneyama K."/>
            <person name="Manabe R.I."/>
            <person name="Nelson D.C."/>
            <person name="Schulman A.H."/>
            <person name="Timko M.P."/>
            <person name="dePamphilis C.W."/>
            <person name="Choi D."/>
            <person name="Shirasu K."/>
        </authorList>
    </citation>
    <scope>NUCLEOTIDE SEQUENCE [LARGE SCALE GENOMIC DNA]</scope>
    <source>
        <strain evidence="2">cv. UVA1</strain>
    </source>
</reference>